<gene>
    <name evidence="1" type="ORF">JD844_031381</name>
</gene>
<organism evidence="1 2">
    <name type="scientific">Phrynosoma platyrhinos</name>
    <name type="common">Desert horned lizard</name>
    <dbReference type="NCBI Taxonomy" id="52577"/>
    <lineage>
        <taxon>Eukaryota</taxon>
        <taxon>Metazoa</taxon>
        <taxon>Chordata</taxon>
        <taxon>Craniata</taxon>
        <taxon>Vertebrata</taxon>
        <taxon>Euteleostomi</taxon>
        <taxon>Lepidosauria</taxon>
        <taxon>Squamata</taxon>
        <taxon>Bifurcata</taxon>
        <taxon>Unidentata</taxon>
        <taxon>Episquamata</taxon>
        <taxon>Toxicofera</taxon>
        <taxon>Iguania</taxon>
        <taxon>Phrynosomatidae</taxon>
        <taxon>Phrynosomatinae</taxon>
        <taxon>Phrynosoma</taxon>
    </lineage>
</organism>
<reference evidence="1 2" key="1">
    <citation type="journal article" date="2022" name="Gigascience">
        <title>A chromosome-level genome assembly and annotation of the desert horned lizard, Phrynosoma platyrhinos, provides insight into chromosomal rearrangements among reptiles.</title>
        <authorList>
            <person name="Koochekian N."/>
            <person name="Ascanio A."/>
            <person name="Farleigh K."/>
            <person name="Card D.C."/>
            <person name="Schield D.R."/>
            <person name="Castoe T.A."/>
            <person name="Jezkova T."/>
        </authorList>
    </citation>
    <scope>NUCLEOTIDE SEQUENCE [LARGE SCALE GENOMIC DNA]</scope>
    <source>
        <strain evidence="1">NK-2021</strain>
    </source>
</reference>
<sequence length="71" mass="7622">MSTKLEPSPGVHATSYHKQETPFHSLRHIVYCLSDILLEFLIPDSQTDELEITPGATSGCGVAESAGPSSH</sequence>
<proteinExistence type="predicted"/>
<protein>
    <submittedName>
        <fullName evidence="1">Uncharacterized protein</fullName>
    </submittedName>
</protein>
<dbReference type="Proteomes" id="UP000826234">
    <property type="component" value="Unassembled WGS sequence"/>
</dbReference>
<accession>A0ABQ7T1A0</accession>
<evidence type="ECO:0000313" key="1">
    <source>
        <dbReference type="EMBL" id="KAH0623269.1"/>
    </source>
</evidence>
<keyword evidence="2" id="KW-1185">Reference proteome</keyword>
<comment type="caution">
    <text evidence="1">The sequence shown here is derived from an EMBL/GenBank/DDBJ whole genome shotgun (WGS) entry which is preliminary data.</text>
</comment>
<dbReference type="EMBL" id="JAIPUX010003283">
    <property type="protein sequence ID" value="KAH0623269.1"/>
    <property type="molecule type" value="Genomic_DNA"/>
</dbReference>
<evidence type="ECO:0000313" key="2">
    <source>
        <dbReference type="Proteomes" id="UP000826234"/>
    </source>
</evidence>
<name>A0ABQ7T1A0_PHRPL</name>